<evidence type="ECO:0000313" key="9">
    <source>
        <dbReference type="Proteomes" id="UP001519273"/>
    </source>
</evidence>
<evidence type="ECO:0000256" key="2">
    <source>
        <dbReference type="ARBA" id="ARBA00011255"/>
    </source>
</evidence>
<evidence type="ECO:0000259" key="6">
    <source>
        <dbReference type="Pfam" id="PF02465"/>
    </source>
</evidence>
<dbReference type="Pfam" id="PF07195">
    <property type="entry name" value="FliD_C"/>
    <property type="match status" value="1"/>
</dbReference>
<dbReference type="InterPro" id="IPR003481">
    <property type="entry name" value="FliD_N"/>
</dbReference>
<comment type="similarity">
    <text evidence="1 5">Belongs to the FliD family.</text>
</comment>
<keyword evidence="4 5" id="KW-0975">Bacterial flagellum</keyword>
<feature type="domain" description="Flagellar hook-associated protein 2 C-terminal" evidence="7">
    <location>
        <begin position="329"/>
        <end position="598"/>
    </location>
</feature>
<keyword evidence="8" id="KW-0969">Cilium</keyword>
<keyword evidence="5" id="KW-0964">Secreted</keyword>
<evidence type="ECO:0000256" key="5">
    <source>
        <dbReference type="RuleBase" id="RU362066"/>
    </source>
</evidence>
<sequence length="609" mass="65309">MVMRITGMASGMDIDKMVSDLMNVEKIPQTKLRQKKDLLSFQMDLYREVNTKVASLRDSLDQIRYSSNMTGMKATSSSTDVTASPVSSVSASTITVKVNQLASSAQYTTSAVSKLGFIGNSVSAATNIQAGVNDSLAVALDGTTKVITLAPNVYDPAQLQSELQIEIDKAFGSGRINVGLNGSNQLSLDPVAISTGYQPQVTVYDINGGLGNLGFTPGQSFRLNINAPLSDMASKFGNGTTLSVPGQFTVSNGTTTATIDYDSTDTIQSIMNKVNSSSTNVTMSFDAASDSFTFKSKLTGAASQISLNDTSGNFLQAINANGASVQGSDASIDITQDGGATQTITQSSNKFTYNGIAYSLNKVTTNDVTITVAGDADSIVNKIKNFVNSYNDLMDLVNRRLAEMPSRDYAPLTDDQKSSMSESDIANWNAKVKQGLLSNSDDLKNIKNSLRELLTKSVDGVSSDFNALYKIGITTVPYVVGNQQDAGKLQIDETKLRDAIAQNPTAVSNLFTNNPGLESQQGIAVTMFNRANDMLSSLIKKGGKATSMIYDDVTTDLGKQVYNLELNISDWNSKLSKKEDDYYKRFSDMEQAIQKSNAQISWLSSQMGG</sequence>
<name>A0ABS4H2F4_9BACL</name>
<keyword evidence="8" id="KW-0966">Cell projection</keyword>
<feature type="domain" description="Flagellar hook-associated protein 2 N-terminal" evidence="6">
    <location>
        <begin position="10"/>
        <end position="104"/>
    </location>
</feature>
<keyword evidence="3" id="KW-0175">Coiled coil</keyword>
<evidence type="ECO:0000256" key="1">
    <source>
        <dbReference type="ARBA" id="ARBA00009764"/>
    </source>
</evidence>
<gene>
    <name evidence="8" type="ORF">J2Z20_001537</name>
</gene>
<comment type="function">
    <text evidence="5">Required for morphogenesis and for the elongation of the flagellar filament by facilitating polymerization of the flagellin monomers at the tip of growing filament. Forms a capping structure, which prevents flagellin subunits (transported through the central channel of the flagellum) from leaking out without polymerization at the distal end.</text>
</comment>
<dbReference type="PANTHER" id="PTHR30288:SF0">
    <property type="entry name" value="FLAGELLAR HOOK-ASSOCIATED PROTEIN 2"/>
    <property type="match status" value="1"/>
</dbReference>
<keyword evidence="8" id="KW-0282">Flagellum</keyword>
<comment type="subunit">
    <text evidence="2 5">Homopentamer.</text>
</comment>
<dbReference type="InterPro" id="IPR040026">
    <property type="entry name" value="FliD"/>
</dbReference>
<proteinExistence type="inferred from homology"/>
<keyword evidence="9" id="KW-1185">Reference proteome</keyword>
<comment type="subcellular location">
    <subcellularLocation>
        <location evidence="5">Secreted</location>
    </subcellularLocation>
    <subcellularLocation>
        <location evidence="5">Bacterial flagellum</location>
    </subcellularLocation>
</comment>
<dbReference type="PANTHER" id="PTHR30288">
    <property type="entry name" value="FLAGELLAR CAP/ASSEMBLY PROTEIN FLID"/>
    <property type="match status" value="1"/>
</dbReference>
<dbReference type="InterPro" id="IPR010809">
    <property type="entry name" value="FliD_C"/>
</dbReference>
<protein>
    <recommendedName>
        <fullName evidence="5">Flagellar hook-associated protein 2</fullName>
        <shortName evidence="5">HAP2</shortName>
    </recommendedName>
    <alternativeName>
        <fullName evidence="5">Flagellar cap protein</fullName>
    </alternativeName>
</protein>
<evidence type="ECO:0000256" key="4">
    <source>
        <dbReference type="ARBA" id="ARBA00023143"/>
    </source>
</evidence>
<accession>A0ABS4H2F4</accession>
<dbReference type="RefSeq" id="WP_209847629.1">
    <property type="nucleotide sequence ID" value="NZ_CBCRVE010000003.1"/>
</dbReference>
<evidence type="ECO:0000259" key="7">
    <source>
        <dbReference type="Pfam" id="PF07195"/>
    </source>
</evidence>
<organism evidence="8 9">
    <name type="scientific">Paenibacillus sediminis</name>
    <dbReference type="NCBI Taxonomy" id="664909"/>
    <lineage>
        <taxon>Bacteria</taxon>
        <taxon>Bacillati</taxon>
        <taxon>Bacillota</taxon>
        <taxon>Bacilli</taxon>
        <taxon>Bacillales</taxon>
        <taxon>Paenibacillaceae</taxon>
        <taxon>Paenibacillus</taxon>
    </lineage>
</organism>
<evidence type="ECO:0000256" key="3">
    <source>
        <dbReference type="ARBA" id="ARBA00023054"/>
    </source>
</evidence>
<dbReference type="EMBL" id="JAGGKP010000002">
    <property type="protein sequence ID" value="MBP1936656.1"/>
    <property type="molecule type" value="Genomic_DNA"/>
</dbReference>
<dbReference type="Pfam" id="PF02465">
    <property type="entry name" value="FliD_N"/>
    <property type="match status" value="1"/>
</dbReference>
<dbReference type="Proteomes" id="UP001519273">
    <property type="component" value="Unassembled WGS sequence"/>
</dbReference>
<comment type="caution">
    <text evidence="8">The sequence shown here is derived from an EMBL/GenBank/DDBJ whole genome shotgun (WGS) entry which is preliminary data.</text>
</comment>
<evidence type="ECO:0000313" key="8">
    <source>
        <dbReference type="EMBL" id="MBP1936656.1"/>
    </source>
</evidence>
<reference evidence="8 9" key="1">
    <citation type="submission" date="2021-03" db="EMBL/GenBank/DDBJ databases">
        <title>Genomic Encyclopedia of Type Strains, Phase IV (KMG-IV): sequencing the most valuable type-strain genomes for metagenomic binning, comparative biology and taxonomic classification.</title>
        <authorList>
            <person name="Goeker M."/>
        </authorList>
    </citation>
    <scope>NUCLEOTIDE SEQUENCE [LARGE SCALE GENOMIC DNA]</scope>
    <source>
        <strain evidence="8 9">DSM 23491</strain>
    </source>
</reference>